<dbReference type="GO" id="GO:0016705">
    <property type="term" value="F:oxidoreductase activity, acting on paired donors, with incorporation or reduction of molecular oxygen"/>
    <property type="evidence" value="ECO:0007669"/>
    <property type="project" value="InterPro"/>
</dbReference>
<dbReference type="Gene3D" id="3.90.550.50">
    <property type="match status" value="1"/>
</dbReference>
<evidence type="ECO:0000256" key="6">
    <source>
        <dbReference type="ARBA" id="ARBA00022676"/>
    </source>
</evidence>
<keyword evidence="13" id="KW-0560">Oxidoreductase</keyword>
<evidence type="ECO:0000256" key="17">
    <source>
        <dbReference type="ARBA" id="ARBA00023211"/>
    </source>
</evidence>
<comment type="cofactor">
    <cofactor evidence="2">
        <name>L-ascorbate</name>
        <dbReference type="ChEBI" id="CHEBI:38290"/>
    </cofactor>
</comment>
<comment type="caution">
    <text evidence="20">The sequence shown here is derived from an EMBL/GenBank/DDBJ whole genome shotgun (WGS) entry which is preliminary data.</text>
</comment>
<dbReference type="EMBL" id="CAJGYO010000001">
    <property type="protein sequence ID" value="CAD6207115.1"/>
    <property type="molecule type" value="Genomic_DNA"/>
</dbReference>
<evidence type="ECO:0000256" key="7">
    <source>
        <dbReference type="ARBA" id="ARBA00022679"/>
    </source>
</evidence>
<keyword evidence="15" id="KW-0333">Golgi apparatus</keyword>
<dbReference type="FunFam" id="3.90.550.50:FF:000005">
    <property type="entry name" value="Hydroxyproline O-galactosyltransferase"/>
    <property type="match status" value="1"/>
</dbReference>
<dbReference type="Pfam" id="PF13640">
    <property type="entry name" value="2OG-FeII_Oxy_3"/>
    <property type="match status" value="1"/>
</dbReference>
<evidence type="ECO:0000256" key="4">
    <source>
        <dbReference type="ARBA" id="ARBA00004922"/>
    </source>
</evidence>
<dbReference type="AlphaFoldDB" id="A0A811MI78"/>
<dbReference type="Gene3D" id="2.60.120.620">
    <property type="entry name" value="q2cbj1_9rhob like domain"/>
    <property type="match status" value="1"/>
</dbReference>
<evidence type="ECO:0000256" key="11">
    <source>
        <dbReference type="ARBA" id="ARBA00022968"/>
    </source>
</evidence>
<keyword evidence="11" id="KW-0735">Signal-anchor</keyword>
<organism evidence="20 21">
    <name type="scientific">Miscanthus lutarioriparius</name>
    <dbReference type="NCBI Taxonomy" id="422564"/>
    <lineage>
        <taxon>Eukaryota</taxon>
        <taxon>Viridiplantae</taxon>
        <taxon>Streptophyta</taxon>
        <taxon>Embryophyta</taxon>
        <taxon>Tracheophyta</taxon>
        <taxon>Spermatophyta</taxon>
        <taxon>Magnoliopsida</taxon>
        <taxon>Liliopsida</taxon>
        <taxon>Poales</taxon>
        <taxon>Poaceae</taxon>
        <taxon>PACMAD clade</taxon>
        <taxon>Panicoideae</taxon>
        <taxon>Andropogonodae</taxon>
        <taxon>Andropogoneae</taxon>
        <taxon>Saccharinae</taxon>
        <taxon>Miscanthus</taxon>
    </lineage>
</organism>
<dbReference type="InterPro" id="IPR002659">
    <property type="entry name" value="Glyco_trans_31"/>
</dbReference>
<dbReference type="InterPro" id="IPR006620">
    <property type="entry name" value="Pro_4_hyd_alph"/>
</dbReference>
<accession>A0A811MI78</accession>
<dbReference type="Proteomes" id="UP000604825">
    <property type="component" value="Unassembled WGS sequence"/>
</dbReference>
<evidence type="ECO:0000256" key="5">
    <source>
        <dbReference type="ARBA" id="ARBA00008661"/>
    </source>
</evidence>
<keyword evidence="21" id="KW-1185">Reference proteome</keyword>
<evidence type="ECO:0000259" key="19">
    <source>
        <dbReference type="PROSITE" id="PS51471"/>
    </source>
</evidence>
<dbReference type="Pfam" id="PF00337">
    <property type="entry name" value="Gal-bind_lectin"/>
    <property type="match status" value="1"/>
</dbReference>
<dbReference type="GO" id="GO:0031418">
    <property type="term" value="F:L-ascorbic acid binding"/>
    <property type="evidence" value="ECO:0007669"/>
    <property type="project" value="InterPro"/>
</dbReference>
<comment type="pathway">
    <text evidence="4">Protein modification; protein glycosylation.</text>
</comment>
<dbReference type="Gene3D" id="2.60.120.200">
    <property type="match status" value="1"/>
</dbReference>
<dbReference type="PROSITE" id="PS51471">
    <property type="entry name" value="FE2OG_OXY"/>
    <property type="match status" value="1"/>
</dbReference>
<name>A0A811MI78_9POAL</name>
<evidence type="ECO:0000256" key="14">
    <source>
        <dbReference type="ARBA" id="ARBA00023004"/>
    </source>
</evidence>
<dbReference type="InterPro" id="IPR005123">
    <property type="entry name" value="Oxoglu/Fe-dep_dioxygenase_dom"/>
</dbReference>
<dbReference type="OrthoDB" id="1158011at2759"/>
<dbReference type="InterPro" id="IPR001079">
    <property type="entry name" value="Galectin_CRD"/>
</dbReference>
<proteinExistence type="inferred from homology"/>
<gene>
    <name evidence="20" type="ORF">NCGR_LOCUS4739</name>
</gene>
<keyword evidence="8" id="KW-0812">Transmembrane</keyword>
<evidence type="ECO:0000256" key="8">
    <source>
        <dbReference type="ARBA" id="ARBA00022692"/>
    </source>
</evidence>
<dbReference type="SUPFAM" id="SSF49899">
    <property type="entry name" value="Concanavalin A-like lectins/glucanases"/>
    <property type="match status" value="1"/>
</dbReference>
<keyword evidence="16" id="KW-0472">Membrane</keyword>
<comment type="subcellular location">
    <subcellularLocation>
        <location evidence="3">Golgi apparatus membrane</location>
        <topology evidence="3">Single-pass type II membrane protein</topology>
    </subcellularLocation>
</comment>
<evidence type="ECO:0000256" key="9">
    <source>
        <dbReference type="ARBA" id="ARBA00022723"/>
    </source>
</evidence>
<evidence type="ECO:0000256" key="16">
    <source>
        <dbReference type="ARBA" id="ARBA00023136"/>
    </source>
</evidence>
<evidence type="ECO:0000313" key="21">
    <source>
        <dbReference type="Proteomes" id="UP000604825"/>
    </source>
</evidence>
<evidence type="ECO:0000256" key="3">
    <source>
        <dbReference type="ARBA" id="ARBA00004323"/>
    </source>
</evidence>
<keyword evidence="7" id="KW-0808">Transferase</keyword>
<evidence type="ECO:0000256" key="1">
    <source>
        <dbReference type="ARBA" id="ARBA00001936"/>
    </source>
</evidence>
<dbReference type="InterPro" id="IPR013320">
    <property type="entry name" value="ConA-like_dom_sf"/>
</dbReference>
<evidence type="ECO:0000256" key="15">
    <source>
        <dbReference type="ARBA" id="ARBA00023034"/>
    </source>
</evidence>
<dbReference type="GO" id="GO:0005506">
    <property type="term" value="F:iron ion binding"/>
    <property type="evidence" value="ECO:0007669"/>
    <property type="project" value="InterPro"/>
</dbReference>
<keyword evidence="17" id="KW-0464">Manganese</keyword>
<comment type="cofactor">
    <cofactor evidence="1">
        <name>Mn(2+)</name>
        <dbReference type="ChEBI" id="CHEBI:29035"/>
    </cofactor>
</comment>
<dbReference type="Pfam" id="PF01762">
    <property type="entry name" value="Galactosyl_T"/>
    <property type="match status" value="1"/>
</dbReference>
<keyword evidence="6" id="KW-0328">Glycosyltransferase</keyword>
<evidence type="ECO:0000259" key="18">
    <source>
        <dbReference type="PROSITE" id="PS51304"/>
    </source>
</evidence>
<dbReference type="PROSITE" id="PS51304">
    <property type="entry name" value="GALECTIN"/>
    <property type="match status" value="1"/>
</dbReference>
<evidence type="ECO:0000256" key="13">
    <source>
        <dbReference type="ARBA" id="ARBA00023002"/>
    </source>
</evidence>
<evidence type="ECO:0000256" key="2">
    <source>
        <dbReference type="ARBA" id="ARBA00001961"/>
    </source>
</evidence>
<protein>
    <submittedName>
        <fullName evidence="20">Uncharacterized protein</fullName>
    </submittedName>
</protein>
<keyword evidence="10" id="KW-0223">Dioxygenase</keyword>
<keyword evidence="12" id="KW-1133">Transmembrane helix</keyword>
<dbReference type="UniPathway" id="UPA00378"/>
<reference evidence="20" key="1">
    <citation type="submission" date="2020-10" db="EMBL/GenBank/DDBJ databases">
        <authorList>
            <person name="Han B."/>
            <person name="Lu T."/>
            <person name="Zhao Q."/>
            <person name="Huang X."/>
            <person name="Zhao Y."/>
        </authorList>
    </citation>
    <scope>NUCLEOTIDE SEQUENCE</scope>
</reference>
<feature type="domain" description="Fe2OG dioxygenase" evidence="19">
    <location>
        <begin position="666"/>
        <end position="793"/>
    </location>
</feature>
<evidence type="ECO:0000313" key="20">
    <source>
        <dbReference type="EMBL" id="CAD6207115.1"/>
    </source>
</evidence>
<keyword evidence="9" id="KW-0479">Metal-binding</keyword>
<comment type="similarity">
    <text evidence="5">Belongs to the glycosyltransferase 31 family.</text>
</comment>
<dbReference type="SMART" id="SM00908">
    <property type="entry name" value="Gal-bind_lectin"/>
    <property type="match status" value="1"/>
</dbReference>
<evidence type="ECO:0000256" key="12">
    <source>
        <dbReference type="ARBA" id="ARBA00022989"/>
    </source>
</evidence>
<dbReference type="GO" id="GO:0000139">
    <property type="term" value="C:Golgi membrane"/>
    <property type="evidence" value="ECO:0007669"/>
    <property type="project" value="UniProtKB-SubCell"/>
</dbReference>
<dbReference type="CDD" id="cd00070">
    <property type="entry name" value="GLECT"/>
    <property type="match status" value="1"/>
</dbReference>
<dbReference type="GO" id="GO:1990714">
    <property type="term" value="F:hydroxyproline O-galactosyltransferase activity"/>
    <property type="evidence" value="ECO:0007669"/>
    <property type="project" value="TreeGrafter"/>
</dbReference>
<keyword evidence="14" id="KW-0408">Iron</keyword>
<evidence type="ECO:0000256" key="10">
    <source>
        <dbReference type="ARBA" id="ARBA00022964"/>
    </source>
</evidence>
<dbReference type="PANTHER" id="PTHR11214:SF241">
    <property type="entry name" value="GALECTIN DOMAIN-CONTAINING PROTEIN"/>
    <property type="match status" value="1"/>
</dbReference>
<dbReference type="SMART" id="SM00702">
    <property type="entry name" value="P4Hc"/>
    <property type="match status" value="1"/>
</dbReference>
<sequence>MPPKRACRLALLAAAAAYLLFLLLFELPSFAVSTASPRHAHAQSHAATQRARRRELLHASSAPLHASSPLRPVRTAPLAVSSIRVNRRATNSSSSAAATSSIDASANAAFAAAAPHLARLLSAPASPSSSSSPSPSPSAAALVSCPATVSVPRDRLASGGGVAVDLPCGMAVGSRLTVVARPRAARAEVAGGRDGAAPVMMSQFMLELLGTKAVQGEEPPRILHFNPRIRGDFSGRPVIELNTCYRMQWAQPQRCEGWASRPDDDTVDGELKCDKWIRDDNNETQESRMKLWLNRLIGRPNVNWPYAFAEGKQFVLIITAGLEGYHVNVDGRHVTSFPYRTGYNLEDATRLSLKGDIDVDSILAGSLPTSPPTSATKSYLEMSEQWKASPLPTEPVEIFIGILSSANHFAERMAVRKSWMISTRRSSDVVARFFVALNGRNEVNEELKKEADYFGDIVIVPFMDSYDLVVLKTIAIVEYGVRVVPAKHIMKCDDDTFVRIESVLDQVNKVQRGKSIYVGNINYYHRPLRSGKWSVTYEEWPEEVYPPYANGPGYVISSDIAQYILSEFDNKTLRLFKMEDVSMGMWVEKFNTTRQPVEYLHDVRFYQPGCFDGYFTAHYQSPQHMICLWRKLQAGSAQCCNAKGSMEKSMVADNDSGESLMSQVRTSSGAFLAKHEVLRYEIGQKYDAHFDYFHDKNNVKRGGQRFATVLMYLTDVKKGGETVFPNAEGSHLQYKDETWSECSRSGLAVKPKEGDALLFFGLHLNATTDTSSLHGSCPVIEGEKWSATKWIHVRSFDDNPPNAIGE</sequence>
<dbReference type="GO" id="GO:0051213">
    <property type="term" value="F:dioxygenase activity"/>
    <property type="evidence" value="ECO:0007669"/>
    <property type="project" value="UniProtKB-KW"/>
</dbReference>
<dbReference type="PANTHER" id="PTHR11214">
    <property type="entry name" value="BETA-1,3-N-ACETYLGLUCOSAMINYLTRANSFERASE"/>
    <property type="match status" value="1"/>
</dbReference>
<feature type="domain" description="Galectin" evidence="18">
    <location>
        <begin position="162"/>
        <end position="365"/>
    </location>
</feature>
<dbReference type="InterPro" id="IPR044862">
    <property type="entry name" value="Pro_4_hyd_alph_FE2OG_OXY"/>
</dbReference>
<dbReference type="GO" id="GO:1901137">
    <property type="term" value="P:carbohydrate derivative biosynthetic process"/>
    <property type="evidence" value="ECO:0007669"/>
    <property type="project" value="UniProtKB-ARBA"/>
</dbReference>